<dbReference type="GO" id="GO:0005886">
    <property type="term" value="C:plasma membrane"/>
    <property type="evidence" value="ECO:0007669"/>
    <property type="project" value="UniProtKB-SubCell"/>
</dbReference>
<evidence type="ECO:0000313" key="12">
    <source>
        <dbReference type="Proteomes" id="UP001607302"/>
    </source>
</evidence>
<feature type="transmembrane region" description="Helical" evidence="10">
    <location>
        <begin position="401"/>
        <end position="424"/>
    </location>
</feature>
<keyword evidence="2" id="KW-1003">Cell membrane</keyword>
<evidence type="ECO:0000256" key="10">
    <source>
        <dbReference type="SAM" id="Phobius"/>
    </source>
</evidence>
<dbReference type="PANTHER" id="PTHR21137:SF35">
    <property type="entry name" value="ODORANT RECEPTOR 19A-RELATED"/>
    <property type="match status" value="1"/>
</dbReference>
<evidence type="ECO:0000256" key="1">
    <source>
        <dbReference type="ARBA" id="ARBA00004651"/>
    </source>
</evidence>
<dbReference type="AlphaFoldDB" id="A0ABD2A1C7"/>
<feature type="transmembrane region" description="Helical" evidence="10">
    <location>
        <begin position="246"/>
        <end position="275"/>
    </location>
</feature>
<dbReference type="Proteomes" id="UP001607302">
    <property type="component" value="Unassembled WGS sequence"/>
</dbReference>
<dbReference type="InterPro" id="IPR004117">
    <property type="entry name" value="7tm6_olfct_rcpt"/>
</dbReference>
<feature type="transmembrane region" description="Helical" evidence="10">
    <location>
        <begin position="511"/>
        <end position="529"/>
    </location>
</feature>
<feature type="transmembrane region" description="Helical" evidence="10">
    <location>
        <begin position="440"/>
        <end position="461"/>
    </location>
</feature>
<dbReference type="GO" id="GO:0007608">
    <property type="term" value="P:sensory perception of smell"/>
    <property type="evidence" value="ECO:0007669"/>
    <property type="project" value="UniProtKB-KW"/>
</dbReference>
<feature type="transmembrane region" description="Helical" evidence="10">
    <location>
        <begin position="108"/>
        <end position="132"/>
    </location>
</feature>
<evidence type="ECO:0000313" key="11">
    <source>
        <dbReference type="EMBL" id="KAL2714436.1"/>
    </source>
</evidence>
<gene>
    <name evidence="11" type="ORF">V1478_015621</name>
</gene>
<evidence type="ECO:0000256" key="3">
    <source>
        <dbReference type="ARBA" id="ARBA00022606"/>
    </source>
</evidence>
<evidence type="ECO:0000256" key="4">
    <source>
        <dbReference type="ARBA" id="ARBA00022692"/>
    </source>
</evidence>
<comment type="caution">
    <text evidence="11">The sequence shown here is derived from an EMBL/GenBank/DDBJ whole genome shotgun (WGS) entry which is preliminary data.</text>
</comment>
<dbReference type="Pfam" id="PF02949">
    <property type="entry name" value="7tm_6"/>
    <property type="match status" value="1"/>
</dbReference>
<feature type="transmembrane region" description="Helical" evidence="10">
    <location>
        <begin position="536"/>
        <end position="554"/>
    </location>
</feature>
<evidence type="ECO:0000256" key="5">
    <source>
        <dbReference type="ARBA" id="ARBA00022725"/>
    </source>
</evidence>
<keyword evidence="8" id="KW-0675">Receptor</keyword>
<dbReference type="GO" id="GO:0007165">
    <property type="term" value="P:signal transduction"/>
    <property type="evidence" value="ECO:0007669"/>
    <property type="project" value="UniProtKB-KW"/>
</dbReference>
<feature type="transmembrane region" description="Helical" evidence="10">
    <location>
        <begin position="473"/>
        <end position="491"/>
    </location>
</feature>
<accession>A0ABD2A1C7</accession>
<keyword evidence="6 10" id="KW-1133">Transmembrane helix</keyword>
<evidence type="ECO:0000256" key="7">
    <source>
        <dbReference type="ARBA" id="ARBA00023136"/>
    </source>
</evidence>
<keyword evidence="4 10" id="KW-0812">Transmembrane</keyword>
<keyword evidence="9" id="KW-0807">Transducer</keyword>
<name>A0ABD2A1C7_VESSQ</name>
<sequence length="568" mass="66712">MSFQFESVRYSTLLTSVENNHLLPYLQTLTYFQAVDNIFLKREAMYERSIDSIIKSVGFVTHLEIEYGRLFTMSIIGMSYYDKHFFFSNRLVKLLIGLKPSQSANKQLLLFCLITVYIFPMIAQQISARFYYFLGRNSSDQTYTCVLIFPKSLIYYCMEFLSNKCFYQVYTSDVTLHSTIKLIDVLCNLFSLISYGFICLNFKTVRMIYFTLNVRLIYAHFKFDYVQISDENELKIFKKYTKQTKIYAYIFLVTLNLYFIVIISPCIFNLFLYMFGSLDKIHLKLPFPINGVSSPGPLYYSLFIYQTITFYIFITISIVCYTLFLISIQHVCCQLSILKYVFNVETKLKIRQPFLNKKYNQITWLNKKEEEFDWIVGIIIRHRRIMELVQNSFFNERTKKLGILISDTFLFLYLMITIFIYLFVRAICMLIDSVNNMTKVFFLICTFFGMILIILDFLGIFQLATLMRNTSDLIECSINIVGSLIGVYINFYMGQALINHSNAAFEEFCQIPFYVLSIKIQMLLLFIIARSRKQCALSIGGIFVASNEVFLGLLRKALSLAMVYYNIH</sequence>
<feature type="transmembrane region" description="Helical" evidence="10">
    <location>
        <begin position="182"/>
        <end position="202"/>
    </location>
</feature>
<reference evidence="11 12" key="1">
    <citation type="journal article" date="2024" name="Ann. Entomol. Soc. Am.">
        <title>Genomic analyses of the southern and eastern yellowjacket wasps (Hymenoptera: Vespidae) reveal evolutionary signatures of social life.</title>
        <authorList>
            <person name="Catto M.A."/>
            <person name="Caine P.B."/>
            <person name="Orr S.E."/>
            <person name="Hunt B.G."/>
            <person name="Goodisman M.A.D."/>
        </authorList>
    </citation>
    <scope>NUCLEOTIDE SEQUENCE [LARGE SCALE GENOMIC DNA]</scope>
    <source>
        <strain evidence="11">233</strain>
        <tissue evidence="11">Head and thorax</tissue>
    </source>
</reference>
<comment type="subcellular location">
    <subcellularLocation>
        <location evidence="1">Cell membrane</location>
        <topology evidence="1">Multi-pass membrane protein</topology>
    </subcellularLocation>
</comment>
<evidence type="ECO:0000256" key="6">
    <source>
        <dbReference type="ARBA" id="ARBA00022989"/>
    </source>
</evidence>
<keyword evidence="12" id="KW-1185">Reference proteome</keyword>
<keyword evidence="3" id="KW-0716">Sensory transduction</keyword>
<evidence type="ECO:0000256" key="9">
    <source>
        <dbReference type="ARBA" id="ARBA00023224"/>
    </source>
</evidence>
<keyword evidence="7 10" id="KW-0472">Membrane</keyword>
<feature type="transmembrane region" description="Helical" evidence="10">
    <location>
        <begin position="303"/>
        <end position="326"/>
    </location>
</feature>
<protein>
    <recommendedName>
        <fullName evidence="13">Odorant receptor</fullName>
    </recommendedName>
</protein>
<evidence type="ECO:0000256" key="2">
    <source>
        <dbReference type="ARBA" id="ARBA00022475"/>
    </source>
</evidence>
<dbReference type="EMBL" id="JAUDFV010000156">
    <property type="protein sequence ID" value="KAL2714436.1"/>
    <property type="molecule type" value="Genomic_DNA"/>
</dbReference>
<proteinExistence type="predicted"/>
<evidence type="ECO:0008006" key="13">
    <source>
        <dbReference type="Google" id="ProtNLM"/>
    </source>
</evidence>
<keyword evidence="5" id="KW-0552">Olfaction</keyword>
<organism evidence="11 12">
    <name type="scientific">Vespula squamosa</name>
    <name type="common">Southern yellow jacket</name>
    <name type="synonym">Wasp</name>
    <dbReference type="NCBI Taxonomy" id="30214"/>
    <lineage>
        <taxon>Eukaryota</taxon>
        <taxon>Metazoa</taxon>
        <taxon>Ecdysozoa</taxon>
        <taxon>Arthropoda</taxon>
        <taxon>Hexapoda</taxon>
        <taxon>Insecta</taxon>
        <taxon>Pterygota</taxon>
        <taxon>Neoptera</taxon>
        <taxon>Endopterygota</taxon>
        <taxon>Hymenoptera</taxon>
        <taxon>Apocrita</taxon>
        <taxon>Aculeata</taxon>
        <taxon>Vespoidea</taxon>
        <taxon>Vespidae</taxon>
        <taxon>Vespinae</taxon>
        <taxon>Vespula</taxon>
    </lineage>
</organism>
<dbReference type="PANTHER" id="PTHR21137">
    <property type="entry name" value="ODORANT RECEPTOR"/>
    <property type="match status" value="1"/>
</dbReference>
<evidence type="ECO:0000256" key="8">
    <source>
        <dbReference type="ARBA" id="ARBA00023170"/>
    </source>
</evidence>